<accession>A0A382IE00</accession>
<comment type="similarity">
    <text evidence="5">Belongs to the ATP phosphoribosyltransferase family. Long subfamily.</text>
</comment>
<dbReference type="PANTHER" id="PTHR21403:SF10">
    <property type="entry name" value="ATP PHOSPHORIBOSYLTRANSFERASE"/>
    <property type="match status" value="1"/>
</dbReference>
<gene>
    <name evidence="20" type="ORF">METZ01_LOCUS250366</name>
</gene>
<evidence type="ECO:0000256" key="9">
    <source>
        <dbReference type="ARBA" id="ARBA00022605"/>
    </source>
</evidence>
<evidence type="ECO:0000256" key="17">
    <source>
        <dbReference type="ARBA" id="ARBA00024861"/>
    </source>
</evidence>
<comment type="subcellular location">
    <subcellularLocation>
        <location evidence="3">Cytoplasm</location>
    </subcellularLocation>
</comment>
<dbReference type="EC" id="2.4.2.17" evidence="6"/>
<dbReference type="UniPathway" id="UPA00031">
    <property type="reaction ID" value="UER00006"/>
</dbReference>
<keyword evidence="10" id="KW-0328">Glycosyltransferase</keyword>
<evidence type="ECO:0000256" key="6">
    <source>
        <dbReference type="ARBA" id="ARBA00011946"/>
    </source>
</evidence>
<dbReference type="NCBIfam" id="TIGR03455">
    <property type="entry name" value="HisG_C-term"/>
    <property type="match status" value="1"/>
</dbReference>
<keyword evidence="12" id="KW-0479">Metal-binding</keyword>
<comment type="catalytic activity">
    <reaction evidence="1">
        <text>1-(5-phospho-beta-D-ribosyl)-ATP + diphosphate = 5-phospho-alpha-D-ribose 1-diphosphate + ATP</text>
        <dbReference type="Rhea" id="RHEA:18473"/>
        <dbReference type="ChEBI" id="CHEBI:30616"/>
        <dbReference type="ChEBI" id="CHEBI:33019"/>
        <dbReference type="ChEBI" id="CHEBI:58017"/>
        <dbReference type="ChEBI" id="CHEBI:73183"/>
        <dbReference type="EC" id="2.4.2.17"/>
    </reaction>
</comment>
<evidence type="ECO:0000259" key="19">
    <source>
        <dbReference type="Pfam" id="PF08029"/>
    </source>
</evidence>
<proteinExistence type="inferred from homology"/>
<evidence type="ECO:0000313" key="20">
    <source>
        <dbReference type="EMBL" id="SVB97512.1"/>
    </source>
</evidence>
<evidence type="ECO:0000256" key="4">
    <source>
        <dbReference type="ARBA" id="ARBA00004667"/>
    </source>
</evidence>
<feature type="domain" description="ATP phosphoribosyltransferase catalytic" evidence="18">
    <location>
        <begin position="50"/>
        <end position="211"/>
    </location>
</feature>
<evidence type="ECO:0000256" key="3">
    <source>
        <dbReference type="ARBA" id="ARBA00004496"/>
    </source>
</evidence>
<dbReference type="FunFam" id="3.30.70.120:FF:000002">
    <property type="entry name" value="ATP phosphoribosyltransferase"/>
    <property type="match status" value="1"/>
</dbReference>
<evidence type="ECO:0000256" key="13">
    <source>
        <dbReference type="ARBA" id="ARBA00022741"/>
    </source>
</evidence>
<evidence type="ECO:0000256" key="12">
    <source>
        <dbReference type="ARBA" id="ARBA00022723"/>
    </source>
</evidence>
<comment type="function">
    <text evidence="17">Catalyzes the condensation of ATP and 5-phosphoribose 1-diphosphate to form N'-(5'-phosphoribosyl)-ATP (PR-ATP). Has a crucial role in the pathway because the rate of histidine biosynthesis seems to be controlled primarily by regulation of HisG enzymatic activity.</text>
</comment>
<evidence type="ECO:0000256" key="16">
    <source>
        <dbReference type="ARBA" id="ARBA00023102"/>
    </source>
</evidence>
<dbReference type="GO" id="GO:0000105">
    <property type="term" value="P:L-histidine biosynthetic process"/>
    <property type="evidence" value="ECO:0007669"/>
    <property type="project" value="UniProtKB-UniPathway"/>
</dbReference>
<comment type="pathway">
    <text evidence="4">Amino-acid biosynthesis; L-histidine biosynthesis; L-histidine from 5-phospho-alpha-D-ribose 1-diphosphate: step 1/9.</text>
</comment>
<dbReference type="NCBIfam" id="TIGR00070">
    <property type="entry name" value="hisG"/>
    <property type="match status" value="1"/>
</dbReference>
<evidence type="ECO:0000256" key="1">
    <source>
        <dbReference type="ARBA" id="ARBA00000915"/>
    </source>
</evidence>
<dbReference type="InterPro" id="IPR013115">
    <property type="entry name" value="HisG_C"/>
</dbReference>
<evidence type="ECO:0000256" key="2">
    <source>
        <dbReference type="ARBA" id="ARBA00001946"/>
    </source>
</evidence>
<dbReference type="Pfam" id="PF01634">
    <property type="entry name" value="HisG"/>
    <property type="match status" value="1"/>
</dbReference>
<dbReference type="PANTHER" id="PTHR21403">
    <property type="entry name" value="ATP PHOSPHORIBOSYLTRANSFERASE ATP-PRTASE"/>
    <property type="match status" value="1"/>
</dbReference>
<evidence type="ECO:0000259" key="18">
    <source>
        <dbReference type="Pfam" id="PF01634"/>
    </source>
</evidence>
<protein>
    <recommendedName>
        <fullName evidence="7">ATP phosphoribosyltransferase</fullName>
        <ecNumber evidence="6">2.4.2.17</ecNumber>
    </recommendedName>
</protein>
<keyword evidence="15" id="KW-0460">Magnesium</keyword>
<evidence type="ECO:0000256" key="14">
    <source>
        <dbReference type="ARBA" id="ARBA00022840"/>
    </source>
</evidence>
<dbReference type="CDD" id="cd13593">
    <property type="entry name" value="PBP2_HisGL3"/>
    <property type="match status" value="1"/>
</dbReference>
<evidence type="ECO:0000256" key="5">
    <source>
        <dbReference type="ARBA" id="ARBA00007955"/>
    </source>
</evidence>
<dbReference type="Gene3D" id="3.30.70.120">
    <property type="match status" value="1"/>
</dbReference>
<dbReference type="GO" id="GO:0003879">
    <property type="term" value="F:ATP phosphoribosyltransferase activity"/>
    <property type="evidence" value="ECO:0007669"/>
    <property type="project" value="UniProtKB-EC"/>
</dbReference>
<dbReference type="GO" id="GO:0005524">
    <property type="term" value="F:ATP binding"/>
    <property type="evidence" value="ECO:0007669"/>
    <property type="project" value="UniProtKB-KW"/>
</dbReference>
<dbReference type="SUPFAM" id="SSF54913">
    <property type="entry name" value="GlnB-like"/>
    <property type="match status" value="1"/>
</dbReference>
<sequence length="290" mass="32117">MSELKLGIPKGSLEEPTVALFQRAGWRIHSRSRNYFPGIDDPEISCALVRSQEMPVYVANETLDLGLTGLDWVLETGAEVEEVCDLVYSKSSDTPCRWVLAVPQDSPIRSVADLEGRKLATELVNFTKKFLSDRQIKCQVEFSWGATEAKAVEGLVDAVVEITETGSTIRAHGLRIVCDLLQTHTRLISNRNALADPWKKKKIDQIALLLKAALEAHRKVALKMNAPRGQLEPIMALLPSLQAPTVSELSDGAWVALETVVDSELVRDLIPRLRQAGAQGILEYELRKIV</sequence>
<keyword evidence="11" id="KW-0808">Transferase</keyword>
<keyword evidence="14" id="KW-0067">ATP-binding</keyword>
<keyword evidence="13" id="KW-0547">Nucleotide-binding</keyword>
<evidence type="ECO:0000256" key="7">
    <source>
        <dbReference type="ARBA" id="ARBA00020998"/>
    </source>
</evidence>
<evidence type="ECO:0000256" key="8">
    <source>
        <dbReference type="ARBA" id="ARBA00022490"/>
    </source>
</evidence>
<keyword evidence="9" id="KW-0028">Amino-acid biosynthesis</keyword>
<dbReference type="Gene3D" id="3.40.190.10">
    <property type="entry name" value="Periplasmic binding protein-like II"/>
    <property type="match status" value="2"/>
</dbReference>
<organism evidence="20">
    <name type="scientific">marine metagenome</name>
    <dbReference type="NCBI Taxonomy" id="408172"/>
    <lineage>
        <taxon>unclassified sequences</taxon>
        <taxon>metagenomes</taxon>
        <taxon>ecological metagenomes</taxon>
    </lineage>
</organism>
<dbReference type="Pfam" id="PF08029">
    <property type="entry name" value="HisG_C"/>
    <property type="match status" value="1"/>
</dbReference>
<dbReference type="InterPro" id="IPR011322">
    <property type="entry name" value="N-reg_PII-like_a/b"/>
</dbReference>
<dbReference type="InterPro" id="IPR020621">
    <property type="entry name" value="ATP-PRT_HisG_long"/>
</dbReference>
<evidence type="ECO:0000256" key="15">
    <source>
        <dbReference type="ARBA" id="ARBA00022842"/>
    </source>
</evidence>
<keyword evidence="8" id="KW-0963">Cytoplasm</keyword>
<dbReference type="GO" id="GO:0005737">
    <property type="term" value="C:cytoplasm"/>
    <property type="evidence" value="ECO:0007669"/>
    <property type="project" value="UniProtKB-SubCell"/>
</dbReference>
<comment type="cofactor">
    <cofactor evidence="2">
        <name>Mg(2+)</name>
        <dbReference type="ChEBI" id="CHEBI:18420"/>
    </cofactor>
</comment>
<dbReference type="AlphaFoldDB" id="A0A382IE00"/>
<dbReference type="EMBL" id="UINC01066617">
    <property type="protein sequence ID" value="SVB97512.1"/>
    <property type="molecule type" value="Genomic_DNA"/>
</dbReference>
<dbReference type="InterPro" id="IPR013820">
    <property type="entry name" value="ATP_PRibTrfase_cat"/>
</dbReference>
<dbReference type="GO" id="GO:0000287">
    <property type="term" value="F:magnesium ion binding"/>
    <property type="evidence" value="ECO:0007669"/>
    <property type="project" value="InterPro"/>
</dbReference>
<name>A0A382IE00_9ZZZZ</name>
<evidence type="ECO:0000256" key="11">
    <source>
        <dbReference type="ARBA" id="ARBA00022679"/>
    </source>
</evidence>
<dbReference type="InterPro" id="IPR015867">
    <property type="entry name" value="N-reg_PII/ATP_PRibTrfase_C"/>
</dbReference>
<keyword evidence="16" id="KW-0368">Histidine biosynthesis</keyword>
<reference evidence="20" key="1">
    <citation type="submission" date="2018-05" db="EMBL/GenBank/DDBJ databases">
        <authorList>
            <person name="Lanie J.A."/>
            <person name="Ng W.-L."/>
            <person name="Kazmierczak K.M."/>
            <person name="Andrzejewski T.M."/>
            <person name="Davidsen T.M."/>
            <person name="Wayne K.J."/>
            <person name="Tettelin H."/>
            <person name="Glass J.I."/>
            <person name="Rusch D."/>
            <person name="Podicherti R."/>
            <person name="Tsui H.-C.T."/>
            <person name="Winkler M.E."/>
        </authorList>
    </citation>
    <scope>NUCLEOTIDE SEQUENCE</scope>
</reference>
<dbReference type="InterPro" id="IPR001348">
    <property type="entry name" value="ATP_PRibTrfase_HisG"/>
</dbReference>
<evidence type="ECO:0000256" key="10">
    <source>
        <dbReference type="ARBA" id="ARBA00022676"/>
    </source>
</evidence>
<dbReference type="HAMAP" id="MF_00079">
    <property type="entry name" value="HisG_Long"/>
    <property type="match status" value="1"/>
</dbReference>
<dbReference type="SUPFAM" id="SSF53850">
    <property type="entry name" value="Periplasmic binding protein-like II"/>
    <property type="match status" value="1"/>
</dbReference>
<feature type="domain" description="Histidine biosynthesis HisG C-terminal" evidence="19">
    <location>
        <begin position="216"/>
        <end position="288"/>
    </location>
</feature>